<dbReference type="GO" id="GO:0005737">
    <property type="term" value="C:cytoplasm"/>
    <property type="evidence" value="ECO:0007669"/>
    <property type="project" value="TreeGrafter"/>
</dbReference>
<dbReference type="GO" id="GO:0005524">
    <property type="term" value="F:ATP binding"/>
    <property type="evidence" value="ECO:0007669"/>
    <property type="project" value="InterPro"/>
</dbReference>
<gene>
    <name evidence="3" type="ORF">BDN71DRAFT_648669</name>
</gene>
<evidence type="ECO:0000313" key="3">
    <source>
        <dbReference type="EMBL" id="KAF9497217.1"/>
    </source>
</evidence>
<organism evidence="3 4">
    <name type="scientific">Pleurotus eryngii</name>
    <name type="common">Boletus of the steppes</name>
    <dbReference type="NCBI Taxonomy" id="5323"/>
    <lineage>
        <taxon>Eukaryota</taxon>
        <taxon>Fungi</taxon>
        <taxon>Dikarya</taxon>
        <taxon>Basidiomycota</taxon>
        <taxon>Agaricomycotina</taxon>
        <taxon>Agaricomycetes</taxon>
        <taxon>Agaricomycetidae</taxon>
        <taxon>Agaricales</taxon>
        <taxon>Pleurotineae</taxon>
        <taxon>Pleurotaceae</taxon>
        <taxon>Pleurotus</taxon>
    </lineage>
</organism>
<evidence type="ECO:0000259" key="2">
    <source>
        <dbReference type="PROSITE" id="PS50011"/>
    </source>
</evidence>
<dbReference type="GO" id="GO:0007165">
    <property type="term" value="P:signal transduction"/>
    <property type="evidence" value="ECO:0007669"/>
    <property type="project" value="TreeGrafter"/>
</dbReference>
<keyword evidence="4" id="KW-1185">Reference proteome</keyword>
<feature type="chain" id="PRO_5040251273" evidence="1">
    <location>
        <begin position="21"/>
        <end position="343"/>
    </location>
</feature>
<keyword evidence="3" id="KW-0418">Kinase</keyword>
<dbReference type="SUPFAM" id="SSF56112">
    <property type="entry name" value="Protein kinase-like (PK-like)"/>
    <property type="match status" value="1"/>
</dbReference>
<dbReference type="Pfam" id="PF00069">
    <property type="entry name" value="Pkinase"/>
    <property type="match status" value="1"/>
</dbReference>
<evidence type="ECO:0000313" key="4">
    <source>
        <dbReference type="Proteomes" id="UP000807025"/>
    </source>
</evidence>
<dbReference type="Gene3D" id="1.10.510.10">
    <property type="entry name" value="Transferase(Phosphotransferase) domain 1"/>
    <property type="match status" value="1"/>
</dbReference>
<name>A0A9P5ZZ53_PLEER</name>
<accession>A0A9P5ZZ53</accession>
<dbReference type="EMBL" id="MU154546">
    <property type="protein sequence ID" value="KAF9497217.1"/>
    <property type="molecule type" value="Genomic_DNA"/>
</dbReference>
<comment type="caution">
    <text evidence="3">The sequence shown here is derived from an EMBL/GenBank/DDBJ whole genome shotgun (WGS) entry which is preliminary data.</text>
</comment>
<dbReference type="AlphaFoldDB" id="A0A9P5ZZ53"/>
<evidence type="ECO:0000256" key="1">
    <source>
        <dbReference type="SAM" id="SignalP"/>
    </source>
</evidence>
<reference evidence="3" key="1">
    <citation type="submission" date="2020-11" db="EMBL/GenBank/DDBJ databases">
        <authorList>
            <consortium name="DOE Joint Genome Institute"/>
            <person name="Ahrendt S."/>
            <person name="Riley R."/>
            <person name="Andreopoulos W."/>
            <person name="Labutti K."/>
            <person name="Pangilinan J."/>
            <person name="Ruiz-Duenas F.J."/>
            <person name="Barrasa J.M."/>
            <person name="Sanchez-Garcia M."/>
            <person name="Camarero S."/>
            <person name="Miyauchi S."/>
            <person name="Serrano A."/>
            <person name="Linde D."/>
            <person name="Babiker R."/>
            <person name="Drula E."/>
            <person name="Ayuso-Fernandez I."/>
            <person name="Pacheco R."/>
            <person name="Padilla G."/>
            <person name="Ferreira P."/>
            <person name="Barriuso J."/>
            <person name="Kellner H."/>
            <person name="Castanera R."/>
            <person name="Alfaro M."/>
            <person name="Ramirez L."/>
            <person name="Pisabarro A.G."/>
            <person name="Kuo A."/>
            <person name="Tritt A."/>
            <person name="Lipzen A."/>
            <person name="He G."/>
            <person name="Yan M."/>
            <person name="Ng V."/>
            <person name="Cullen D."/>
            <person name="Martin F."/>
            <person name="Rosso M.-N."/>
            <person name="Henrissat B."/>
            <person name="Hibbett D."/>
            <person name="Martinez A.T."/>
            <person name="Grigoriev I.V."/>
        </authorList>
    </citation>
    <scope>NUCLEOTIDE SEQUENCE</scope>
    <source>
        <strain evidence="3">ATCC 90797</strain>
    </source>
</reference>
<feature type="domain" description="Protein kinase" evidence="2">
    <location>
        <begin position="53"/>
        <end position="339"/>
    </location>
</feature>
<dbReference type="PROSITE" id="PS50011">
    <property type="entry name" value="PROTEIN_KINASE_DOM"/>
    <property type="match status" value="1"/>
</dbReference>
<dbReference type="Proteomes" id="UP000807025">
    <property type="component" value="Unassembled WGS sequence"/>
</dbReference>
<keyword evidence="3" id="KW-0808">Transferase</keyword>
<sequence>MPGTKLLELCLVAICHTSAARSVCGSTNVGTQYFYTVHLSSTSESHPLYSLPLMSIRKLFGKRDGPITLGGHISQHKDRHADLFKGTLMVQSPSLSQRTVIIKIYNVDDNNTLDRVLKRIKREADLWKSLKHPNIANFLGVCYHRNFNVAGIVSPWYSNETLSVFLKNNPHIDRLEMVYGIASGLDYLHRLTIVHGDLNPEHSIMVLDNGQPALVDFGRSKNLSRSGYTTKASSTSDLYRAPELVDEYGIEASNSPYTTQQDVYSFGMTMVFVLSGQLPFYTYGPAKLGVQQANLGTQLRHTDYPGIEATHWDLGTRCWAQMPEARCSSATIMEVLSSVRTTG</sequence>
<dbReference type="InterPro" id="IPR050167">
    <property type="entry name" value="Ser_Thr_protein_kinase"/>
</dbReference>
<proteinExistence type="predicted"/>
<dbReference type="GO" id="GO:0004672">
    <property type="term" value="F:protein kinase activity"/>
    <property type="evidence" value="ECO:0007669"/>
    <property type="project" value="InterPro"/>
</dbReference>
<feature type="signal peptide" evidence="1">
    <location>
        <begin position="1"/>
        <end position="20"/>
    </location>
</feature>
<dbReference type="InterPro" id="IPR000719">
    <property type="entry name" value="Prot_kinase_dom"/>
</dbReference>
<dbReference type="PANTHER" id="PTHR23257">
    <property type="entry name" value="SERINE-THREONINE PROTEIN KINASE"/>
    <property type="match status" value="1"/>
</dbReference>
<dbReference type="InterPro" id="IPR011009">
    <property type="entry name" value="Kinase-like_dom_sf"/>
</dbReference>
<dbReference type="OrthoDB" id="3248549at2759"/>
<protein>
    <submittedName>
        <fullName evidence="3">Kinase-like protein</fullName>
    </submittedName>
</protein>
<keyword evidence="1" id="KW-0732">Signal</keyword>